<comment type="caution">
    <text evidence="1">The sequence shown here is derived from an EMBL/GenBank/DDBJ whole genome shotgun (WGS) entry which is preliminary data.</text>
</comment>
<dbReference type="EMBL" id="CAJOBI010070275">
    <property type="protein sequence ID" value="CAF4454625.1"/>
    <property type="molecule type" value="Genomic_DNA"/>
</dbReference>
<protein>
    <submittedName>
        <fullName evidence="1">Uncharacterized protein</fullName>
    </submittedName>
</protein>
<evidence type="ECO:0000313" key="1">
    <source>
        <dbReference type="EMBL" id="CAF4454625.1"/>
    </source>
</evidence>
<proteinExistence type="predicted"/>
<feature type="non-terminal residue" evidence="1">
    <location>
        <position position="34"/>
    </location>
</feature>
<evidence type="ECO:0000313" key="2">
    <source>
        <dbReference type="Proteomes" id="UP000676336"/>
    </source>
</evidence>
<organism evidence="1 2">
    <name type="scientific">Rotaria magnacalcarata</name>
    <dbReference type="NCBI Taxonomy" id="392030"/>
    <lineage>
        <taxon>Eukaryota</taxon>
        <taxon>Metazoa</taxon>
        <taxon>Spiralia</taxon>
        <taxon>Gnathifera</taxon>
        <taxon>Rotifera</taxon>
        <taxon>Eurotatoria</taxon>
        <taxon>Bdelloidea</taxon>
        <taxon>Philodinida</taxon>
        <taxon>Philodinidae</taxon>
        <taxon>Rotaria</taxon>
    </lineage>
</organism>
<dbReference type="Proteomes" id="UP000676336">
    <property type="component" value="Unassembled WGS sequence"/>
</dbReference>
<reference evidence="1" key="1">
    <citation type="submission" date="2021-02" db="EMBL/GenBank/DDBJ databases">
        <authorList>
            <person name="Nowell W R."/>
        </authorList>
    </citation>
    <scope>NUCLEOTIDE SEQUENCE</scope>
</reference>
<accession>A0A8S2WPR9</accession>
<gene>
    <name evidence="1" type="ORF">SMN809_LOCUS32873</name>
</gene>
<name>A0A8S2WPR9_9BILA</name>
<sequence length="34" mass="3511">MGKSNRAATSLDKVLSSGINNCRLFVVGGGVLVF</sequence>
<dbReference type="AlphaFoldDB" id="A0A8S2WPR9"/>